<dbReference type="Gene3D" id="1.20.1250.20">
    <property type="entry name" value="MFS general substrate transporter like domains"/>
    <property type="match status" value="1"/>
</dbReference>
<dbReference type="Proteomes" id="UP000748025">
    <property type="component" value="Unassembled WGS sequence"/>
</dbReference>
<keyword evidence="5 7" id="KW-1133">Transmembrane helix</keyword>
<evidence type="ECO:0000256" key="3">
    <source>
        <dbReference type="ARBA" id="ARBA00022448"/>
    </source>
</evidence>
<keyword evidence="3" id="KW-0813">Transport</keyword>
<dbReference type="AlphaFoldDB" id="A0A9P7STS2"/>
<dbReference type="InterPro" id="IPR020846">
    <property type="entry name" value="MFS_dom"/>
</dbReference>
<reference evidence="9" key="1">
    <citation type="journal article" date="2020" name="bioRxiv">
        <title>Whole genome comparisons of ergot fungi reveals the divergence and evolution of species within the genus Claviceps are the result of varying mechanisms driving genome evolution and host range expansion.</title>
        <authorList>
            <person name="Wyka S.A."/>
            <person name="Mondo S.J."/>
            <person name="Liu M."/>
            <person name="Dettman J."/>
            <person name="Nalam V."/>
            <person name="Broders K.D."/>
        </authorList>
    </citation>
    <scope>NUCLEOTIDE SEQUENCE</scope>
    <source>
        <strain evidence="9">CCC 602</strain>
    </source>
</reference>
<comment type="similarity">
    <text evidence="2">Belongs to the major facilitator superfamily. Sugar transporter (TC 2.A.1.1) family.</text>
</comment>
<dbReference type="GO" id="GO:0005351">
    <property type="term" value="F:carbohydrate:proton symporter activity"/>
    <property type="evidence" value="ECO:0007669"/>
    <property type="project" value="TreeGrafter"/>
</dbReference>
<feature type="transmembrane region" description="Helical" evidence="7">
    <location>
        <begin position="166"/>
        <end position="189"/>
    </location>
</feature>
<evidence type="ECO:0000313" key="9">
    <source>
        <dbReference type="EMBL" id="KAG5985645.1"/>
    </source>
</evidence>
<keyword evidence="4 7" id="KW-0812">Transmembrane</keyword>
<evidence type="ECO:0000313" key="10">
    <source>
        <dbReference type="Proteomes" id="UP000748025"/>
    </source>
</evidence>
<dbReference type="Pfam" id="PF00083">
    <property type="entry name" value="Sugar_tr"/>
    <property type="match status" value="1"/>
</dbReference>
<dbReference type="InterPro" id="IPR050360">
    <property type="entry name" value="MFS_Sugar_Transporters"/>
</dbReference>
<keyword evidence="6 7" id="KW-0472">Membrane</keyword>
<dbReference type="PROSITE" id="PS50850">
    <property type="entry name" value="MFS"/>
    <property type="match status" value="1"/>
</dbReference>
<organism evidence="9 10">
    <name type="scientific">Claviceps pusilla</name>
    <dbReference type="NCBI Taxonomy" id="123648"/>
    <lineage>
        <taxon>Eukaryota</taxon>
        <taxon>Fungi</taxon>
        <taxon>Dikarya</taxon>
        <taxon>Ascomycota</taxon>
        <taxon>Pezizomycotina</taxon>
        <taxon>Sordariomycetes</taxon>
        <taxon>Hypocreomycetidae</taxon>
        <taxon>Hypocreales</taxon>
        <taxon>Clavicipitaceae</taxon>
        <taxon>Claviceps</taxon>
    </lineage>
</organism>
<sequence length="294" mass="31961">MPRLPVLQGRVLLLAVTTLTSLGFMLIGYDNGLMGGLVNSPAFRRTFQEPSSTMIGVIVAIFEVGCFFGSILSAVFGERLGRRWTIGHGCCIMVVGVVLQASSGGRAQMIVARVVSGTGLGIVNSTVPVLQAEFSPKATRGLSTLNLGIFLVYWIDYAFASHPGDYAWRIPVVLQCVCLVLMLLLLTLIPETPRWLASHDRPDECARVLAQMQGVNLDDDDDDDDGNANNRLGEQVRRQHASIIRAVAHEASLRDTSAPWRDLLVNDDVQSRTRLLMACAIQAFQQLGGINAVI</sequence>
<dbReference type="SUPFAM" id="SSF103473">
    <property type="entry name" value="MFS general substrate transporter"/>
    <property type="match status" value="1"/>
</dbReference>
<dbReference type="OrthoDB" id="6612291at2759"/>
<evidence type="ECO:0000256" key="6">
    <source>
        <dbReference type="ARBA" id="ARBA00023136"/>
    </source>
</evidence>
<evidence type="ECO:0000256" key="4">
    <source>
        <dbReference type="ARBA" id="ARBA00022692"/>
    </source>
</evidence>
<evidence type="ECO:0000259" key="8">
    <source>
        <dbReference type="PROSITE" id="PS50850"/>
    </source>
</evidence>
<comment type="caution">
    <text evidence="9">The sequence shown here is derived from an EMBL/GenBank/DDBJ whole genome shotgun (WGS) entry which is preliminary data.</text>
</comment>
<dbReference type="InterPro" id="IPR005828">
    <property type="entry name" value="MFS_sugar_transport-like"/>
</dbReference>
<dbReference type="PRINTS" id="PR00171">
    <property type="entry name" value="SUGRTRNSPORT"/>
</dbReference>
<feature type="transmembrane region" description="Helical" evidence="7">
    <location>
        <begin position="54"/>
        <end position="77"/>
    </location>
</feature>
<feature type="non-terminal residue" evidence="9">
    <location>
        <position position="1"/>
    </location>
</feature>
<evidence type="ECO:0000256" key="1">
    <source>
        <dbReference type="ARBA" id="ARBA00004141"/>
    </source>
</evidence>
<feature type="transmembrane region" description="Helical" evidence="7">
    <location>
        <begin position="142"/>
        <end position="160"/>
    </location>
</feature>
<dbReference type="InterPro" id="IPR036259">
    <property type="entry name" value="MFS_trans_sf"/>
</dbReference>
<keyword evidence="10" id="KW-1185">Reference proteome</keyword>
<dbReference type="InterPro" id="IPR003663">
    <property type="entry name" value="Sugar/inositol_transpt"/>
</dbReference>
<feature type="domain" description="Major facilitator superfamily (MFS) profile" evidence="8">
    <location>
        <begin position="16"/>
        <end position="294"/>
    </location>
</feature>
<gene>
    <name evidence="9" type="ORF">E4U43_005957</name>
</gene>
<evidence type="ECO:0000256" key="7">
    <source>
        <dbReference type="SAM" id="Phobius"/>
    </source>
</evidence>
<comment type="subcellular location">
    <subcellularLocation>
        <location evidence="1">Membrane</location>
        <topology evidence="1">Multi-pass membrane protein</topology>
    </subcellularLocation>
</comment>
<evidence type="ECO:0000256" key="2">
    <source>
        <dbReference type="ARBA" id="ARBA00010992"/>
    </source>
</evidence>
<feature type="transmembrane region" description="Helical" evidence="7">
    <location>
        <begin position="12"/>
        <end position="29"/>
    </location>
</feature>
<dbReference type="EMBL" id="SRPW01004007">
    <property type="protein sequence ID" value="KAG5985645.1"/>
    <property type="molecule type" value="Genomic_DNA"/>
</dbReference>
<dbReference type="PANTHER" id="PTHR48022:SF28">
    <property type="entry name" value="MAJOR FACILITATOR SUPERFAMILY (MFS) PROFILE DOMAIN-CONTAINING PROTEIN-RELATED"/>
    <property type="match status" value="1"/>
</dbReference>
<dbReference type="PANTHER" id="PTHR48022">
    <property type="entry name" value="PLASTIDIC GLUCOSE TRANSPORTER 4"/>
    <property type="match status" value="1"/>
</dbReference>
<proteinExistence type="inferred from homology"/>
<protein>
    <recommendedName>
        <fullName evidence="8">Major facilitator superfamily (MFS) profile domain-containing protein</fullName>
    </recommendedName>
</protein>
<name>A0A9P7STS2_9HYPO</name>
<evidence type="ECO:0000256" key="5">
    <source>
        <dbReference type="ARBA" id="ARBA00022989"/>
    </source>
</evidence>
<dbReference type="GO" id="GO:0016020">
    <property type="term" value="C:membrane"/>
    <property type="evidence" value="ECO:0007669"/>
    <property type="project" value="UniProtKB-SubCell"/>
</dbReference>
<accession>A0A9P7STS2</accession>